<name>A0A392QJ87_9FABA</name>
<organism evidence="2 3">
    <name type="scientific">Trifolium medium</name>
    <dbReference type="NCBI Taxonomy" id="97028"/>
    <lineage>
        <taxon>Eukaryota</taxon>
        <taxon>Viridiplantae</taxon>
        <taxon>Streptophyta</taxon>
        <taxon>Embryophyta</taxon>
        <taxon>Tracheophyta</taxon>
        <taxon>Spermatophyta</taxon>
        <taxon>Magnoliopsida</taxon>
        <taxon>eudicotyledons</taxon>
        <taxon>Gunneridae</taxon>
        <taxon>Pentapetalae</taxon>
        <taxon>rosids</taxon>
        <taxon>fabids</taxon>
        <taxon>Fabales</taxon>
        <taxon>Fabaceae</taxon>
        <taxon>Papilionoideae</taxon>
        <taxon>50 kb inversion clade</taxon>
        <taxon>NPAAA clade</taxon>
        <taxon>Hologalegina</taxon>
        <taxon>IRL clade</taxon>
        <taxon>Trifolieae</taxon>
        <taxon>Trifolium</taxon>
    </lineage>
</organism>
<dbReference type="CDD" id="cd10910">
    <property type="entry name" value="PIN_limkain_b1_N_like"/>
    <property type="match status" value="1"/>
</dbReference>
<proteinExistence type="predicted"/>
<dbReference type="Proteomes" id="UP000265520">
    <property type="component" value="Unassembled WGS sequence"/>
</dbReference>
<dbReference type="InterPro" id="IPR024768">
    <property type="entry name" value="Marf1"/>
</dbReference>
<evidence type="ECO:0000313" key="2">
    <source>
        <dbReference type="EMBL" id="MCI23606.1"/>
    </source>
</evidence>
<keyword evidence="3" id="KW-1185">Reference proteome</keyword>
<dbReference type="PANTHER" id="PTHR14379">
    <property type="entry name" value="LIMKAIN B LKAP"/>
    <property type="match status" value="1"/>
</dbReference>
<dbReference type="GO" id="GO:0004540">
    <property type="term" value="F:RNA nuclease activity"/>
    <property type="evidence" value="ECO:0007669"/>
    <property type="project" value="InterPro"/>
</dbReference>
<dbReference type="GO" id="GO:0005777">
    <property type="term" value="C:peroxisome"/>
    <property type="evidence" value="ECO:0007669"/>
    <property type="project" value="InterPro"/>
</dbReference>
<comment type="caution">
    <text evidence="2">The sequence shown here is derived from an EMBL/GenBank/DDBJ whole genome shotgun (WGS) entry which is preliminary data.</text>
</comment>
<evidence type="ECO:0000259" key="1">
    <source>
        <dbReference type="Pfam" id="PF01936"/>
    </source>
</evidence>
<dbReference type="PANTHER" id="PTHR14379:SF7">
    <property type="entry name" value="ENDONUCLEASE OR GLYCOSYL HYDROLASE-RELATED"/>
    <property type="match status" value="1"/>
</dbReference>
<dbReference type="EMBL" id="LXQA010136953">
    <property type="protein sequence ID" value="MCI23606.1"/>
    <property type="molecule type" value="Genomic_DNA"/>
</dbReference>
<dbReference type="InterPro" id="IPR021139">
    <property type="entry name" value="NYN"/>
</dbReference>
<dbReference type="AlphaFoldDB" id="A0A392QJ87"/>
<protein>
    <submittedName>
        <fullName evidence="2">Limkain-b1</fullName>
    </submittedName>
</protein>
<sequence>MEENPFSSAKISVWWDIENCQVPRNFNPNTIAKNITSALFNSNFHGPLSISAYCDTTGLPFHVQQALSSTGVSLYHVPAGMYDSLFILFPQNNP</sequence>
<dbReference type="GO" id="GO:0010468">
    <property type="term" value="P:regulation of gene expression"/>
    <property type="evidence" value="ECO:0007669"/>
    <property type="project" value="InterPro"/>
</dbReference>
<feature type="domain" description="NYN" evidence="1">
    <location>
        <begin position="10"/>
        <end position="79"/>
    </location>
</feature>
<accession>A0A392QJ87</accession>
<evidence type="ECO:0000313" key="3">
    <source>
        <dbReference type="Proteomes" id="UP000265520"/>
    </source>
</evidence>
<reference evidence="2 3" key="1">
    <citation type="journal article" date="2018" name="Front. Plant Sci.">
        <title>Red Clover (Trifolium pratense) and Zigzag Clover (T. medium) - A Picture of Genomic Similarities and Differences.</title>
        <authorList>
            <person name="Dluhosova J."/>
            <person name="Istvanek J."/>
            <person name="Nedelnik J."/>
            <person name="Repkova J."/>
        </authorList>
    </citation>
    <scope>NUCLEOTIDE SEQUENCE [LARGE SCALE GENOMIC DNA]</scope>
    <source>
        <strain evidence="3">cv. 10/8</strain>
        <tissue evidence="2">Leaf</tissue>
    </source>
</reference>
<dbReference type="Pfam" id="PF01936">
    <property type="entry name" value="NYN"/>
    <property type="match status" value="1"/>
</dbReference>